<reference evidence="10 11" key="1">
    <citation type="submission" date="2020-12" db="EMBL/GenBank/DDBJ databases">
        <title>De novo assembly of Tibetan sheep genome.</title>
        <authorList>
            <person name="Li X."/>
        </authorList>
    </citation>
    <scope>NUCLEOTIDE SEQUENCE [LARGE SCALE GENOMIC DNA]</scope>
    <source>
        <tissue evidence="10">Heart</tissue>
    </source>
</reference>
<dbReference type="Pfam" id="PF05438">
    <property type="entry name" value="TRH"/>
    <property type="match status" value="1"/>
</dbReference>
<evidence type="ECO:0000256" key="5">
    <source>
        <dbReference type="ARBA" id="ARBA00022702"/>
    </source>
</evidence>
<protein>
    <submittedName>
        <fullName evidence="10">Uncharacterized protein</fullName>
    </submittedName>
</protein>
<keyword evidence="5" id="KW-0372">Hormone</keyword>
<evidence type="ECO:0000256" key="7">
    <source>
        <dbReference type="ARBA" id="ARBA00022737"/>
    </source>
</evidence>
<evidence type="ECO:0000313" key="11">
    <source>
        <dbReference type="Proteomes" id="UP000664991"/>
    </source>
</evidence>
<feature type="region of interest" description="Disordered" evidence="9">
    <location>
        <begin position="29"/>
        <end position="80"/>
    </location>
</feature>
<evidence type="ECO:0000256" key="3">
    <source>
        <dbReference type="ARBA" id="ARBA00022525"/>
    </source>
</evidence>
<keyword evidence="6" id="KW-0732">Signal</keyword>
<evidence type="ECO:0000256" key="1">
    <source>
        <dbReference type="ARBA" id="ARBA00004613"/>
    </source>
</evidence>
<dbReference type="GO" id="GO:0014050">
    <property type="term" value="P:negative regulation of glutamate secretion"/>
    <property type="evidence" value="ECO:0007669"/>
    <property type="project" value="TreeGrafter"/>
</dbReference>
<dbReference type="GO" id="GO:0014054">
    <property type="term" value="P:positive regulation of gamma-aminobutyric acid secretion"/>
    <property type="evidence" value="ECO:0007669"/>
    <property type="project" value="TreeGrafter"/>
</dbReference>
<dbReference type="GO" id="GO:0005576">
    <property type="term" value="C:extracellular region"/>
    <property type="evidence" value="ECO:0007669"/>
    <property type="project" value="UniProtKB-SubCell"/>
</dbReference>
<keyword evidence="7" id="KW-0677">Repeat</keyword>
<organism evidence="10 11">
    <name type="scientific">Ovis aries</name>
    <name type="common">Sheep</name>
    <dbReference type="NCBI Taxonomy" id="9940"/>
    <lineage>
        <taxon>Eukaryota</taxon>
        <taxon>Metazoa</taxon>
        <taxon>Chordata</taxon>
        <taxon>Craniata</taxon>
        <taxon>Vertebrata</taxon>
        <taxon>Euteleostomi</taxon>
        <taxon>Mammalia</taxon>
        <taxon>Eutheria</taxon>
        <taxon>Laurasiatheria</taxon>
        <taxon>Artiodactyla</taxon>
        <taxon>Ruminantia</taxon>
        <taxon>Pecora</taxon>
        <taxon>Bovidae</taxon>
        <taxon>Caprinae</taxon>
        <taxon>Ovis</taxon>
    </lineage>
</organism>
<accession>A0A835ZWG1</accession>
<dbReference type="EMBL" id="JAEMGP010000019">
    <property type="protein sequence ID" value="KAG5197838.1"/>
    <property type="molecule type" value="Genomic_DNA"/>
</dbReference>
<feature type="compositionally biased region" description="Basic and acidic residues" evidence="9">
    <location>
        <begin position="239"/>
        <end position="250"/>
    </location>
</feature>
<proteinExistence type="inferred from homology"/>
<evidence type="ECO:0000313" key="10">
    <source>
        <dbReference type="EMBL" id="KAG5197838.1"/>
    </source>
</evidence>
<dbReference type="GO" id="GO:0042755">
    <property type="term" value="P:eating behavior"/>
    <property type="evidence" value="ECO:0007669"/>
    <property type="project" value="TreeGrafter"/>
</dbReference>
<dbReference type="PANTHER" id="PTHR17530">
    <property type="entry name" value="PRO-THYROTROPIN-RELEASING HORMONE"/>
    <property type="match status" value="1"/>
</dbReference>
<dbReference type="Proteomes" id="UP000664991">
    <property type="component" value="Unassembled WGS sequence"/>
</dbReference>
<dbReference type="InterPro" id="IPR008857">
    <property type="entry name" value="TRH"/>
</dbReference>
<keyword evidence="4" id="KW-0165">Cleavage on pair of basic residues</keyword>
<dbReference type="GO" id="GO:0001692">
    <property type="term" value="P:histamine metabolic process"/>
    <property type="evidence" value="ECO:0007669"/>
    <property type="project" value="TreeGrafter"/>
</dbReference>
<keyword evidence="8" id="KW-0027">Amidation</keyword>
<evidence type="ECO:0000256" key="8">
    <source>
        <dbReference type="ARBA" id="ARBA00022815"/>
    </source>
</evidence>
<dbReference type="GO" id="GO:0009755">
    <property type="term" value="P:hormone-mediated signaling pathway"/>
    <property type="evidence" value="ECO:0007669"/>
    <property type="project" value="InterPro"/>
</dbReference>
<comment type="similarity">
    <text evidence="2">Belongs to the TRH family.</text>
</comment>
<name>A0A835ZWG1_SHEEP</name>
<feature type="region of interest" description="Disordered" evidence="9">
    <location>
        <begin position="144"/>
        <end position="324"/>
    </location>
</feature>
<evidence type="ECO:0000256" key="9">
    <source>
        <dbReference type="SAM" id="MobiDB-lite"/>
    </source>
</evidence>
<evidence type="ECO:0000256" key="4">
    <source>
        <dbReference type="ARBA" id="ARBA00022685"/>
    </source>
</evidence>
<gene>
    <name evidence="10" type="ORF">JEQ12_008567</name>
</gene>
<comment type="subcellular location">
    <subcellularLocation>
        <location evidence="1">Secreted</location>
    </subcellularLocation>
</comment>
<dbReference type="GO" id="GO:0032024">
    <property type="term" value="P:positive regulation of insulin secretion"/>
    <property type="evidence" value="ECO:0007669"/>
    <property type="project" value="TreeGrafter"/>
</dbReference>
<dbReference type="AlphaFoldDB" id="A0A835ZWG1"/>
<evidence type="ECO:0000256" key="2">
    <source>
        <dbReference type="ARBA" id="ARBA00010437"/>
    </source>
</evidence>
<sequence length="324" mass="35881">MELLNCIDGGAVAKASFVRAVWSQPCLAERYKQRPGGEEGNRRPGSYQRSSTADPPTPDPESPDRSPGSRTGPRSSCRADAKMPGPWFLLAMALTLTLTSVPGGRAQLDVVQQDVDLSEQQGLEDLLRQAERLLLLREDLQRLREDQDDSASESQIFQPDWFSKRQHPGKREEEEADEGVEGEEEEGGAVGLRKRQHPGRRDDVAAWAVDAGQQKRQHPGRRASWLGYAVTKRQHPGRRLVDPRPQRSWEEAGEDEDEGGELMSEKRQHPGKRALGSPCGPRGPCGQASLLLGLLDDLSQGQGAEEKRQHPGRRAAWASEPLEE</sequence>
<dbReference type="GO" id="GO:0008437">
    <property type="term" value="F:thyrotropin-releasing hormone activity"/>
    <property type="evidence" value="ECO:0007669"/>
    <property type="project" value="InterPro"/>
</dbReference>
<feature type="compositionally biased region" description="Low complexity" evidence="9">
    <location>
        <begin position="286"/>
        <end position="303"/>
    </location>
</feature>
<feature type="compositionally biased region" description="Acidic residues" evidence="9">
    <location>
        <begin position="174"/>
        <end position="187"/>
    </location>
</feature>
<dbReference type="PANTHER" id="PTHR17530:SF2">
    <property type="entry name" value="PRO-THYROTROPIN-RELEASING HORMONE"/>
    <property type="match status" value="1"/>
</dbReference>
<dbReference type="GO" id="GO:0030141">
    <property type="term" value="C:secretory granule"/>
    <property type="evidence" value="ECO:0007669"/>
    <property type="project" value="TreeGrafter"/>
</dbReference>
<feature type="compositionally biased region" description="Low complexity" evidence="9">
    <location>
        <begin position="65"/>
        <end position="76"/>
    </location>
</feature>
<feature type="compositionally biased region" description="Basic and acidic residues" evidence="9">
    <location>
        <begin position="29"/>
        <end position="42"/>
    </location>
</feature>
<evidence type="ECO:0000256" key="6">
    <source>
        <dbReference type="ARBA" id="ARBA00022729"/>
    </source>
</evidence>
<keyword evidence="3" id="KW-0964">Secreted</keyword>
<feature type="compositionally biased region" description="Acidic residues" evidence="9">
    <location>
        <begin position="251"/>
        <end position="260"/>
    </location>
</feature>
<comment type="caution">
    <text evidence="10">The sequence shown here is derived from an EMBL/GenBank/DDBJ whole genome shotgun (WGS) entry which is preliminary data.</text>
</comment>